<evidence type="ECO:0000313" key="1">
    <source>
        <dbReference type="EMBL" id="JAV92525.1"/>
    </source>
</evidence>
<dbReference type="InterPro" id="IPR019534">
    <property type="entry name" value="DUF2452"/>
</dbReference>
<dbReference type="AlphaFoldDB" id="A0A1Y1N772"/>
<evidence type="ECO:0008006" key="2">
    <source>
        <dbReference type="Google" id="ProtNLM"/>
    </source>
</evidence>
<protein>
    <recommendedName>
        <fullName evidence="2">DUF2452 domain-containing protein</fullName>
    </recommendedName>
</protein>
<sequence length="187" mass="21341">MKRALGLEMENLTKKVTLVNRNNEPCGVQLVNSVAVGKRSPNDLVELAVEIQKADNFIHANACNKLQIIAEQIRFLQQQAENVLRETKLNLDLHHAACNFVKVPGNIYHLYKRPSGQEYFSMLSPQEWTNSPHPYLGSFRLEHDQSWTPCDAINQKDLELSVINKILTHGEHNINMMPMHTLPHVSQ</sequence>
<dbReference type="EMBL" id="GEZM01013495">
    <property type="protein sequence ID" value="JAV92525.1"/>
    <property type="molecule type" value="Transcribed_RNA"/>
</dbReference>
<dbReference type="Pfam" id="PF10504">
    <property type="entry name" value="DUF2452"/>
    <property type="match status" value="1"/>
</dbReference>
<proteinExistence type="predicted"/>
<organism evidence="1">
    <name type="scientific">Photinus pyralis</name>
    <name type="common">Common eastern firefly</name>
    <name type="synonym">Lampyris pyralis</name>
    <dbReference type="NCBI Taxonomy" id="7054"/>
    <lineage>
        <taxon>Eukaryota</taxon>
        <taxon>Metazoa</taxon>
        <taxon>Ecdysozoa</taxon>
        <taxon>Arthropoda</taxon>
        <taxon>Hexapoda</taxon>
        <taxon>Insecta</taxon>
        <taxon>Pterygota</taxon>
        <taxon>Neoptera</taxon>
        <taxon>Endopterygota</taxon>
        <taxon>Coleoptera</taxon>
        <taxon>Polyphaga</taxon>
        <taxon>Elateriformia</taxon>
        <taxon>Elateroidea</taxon>
        <taxon>Lampyridae</taxon>
        <taxon>Lampyrinae</taxon>
        <taxon>Photinus</taxon>
    </lineage>
</organism>
<accession>A0A1Y1N772</accession>
<name>A0A1Y1N772_PHOPY</name>
<reference evidence="1" key="1">
    <citation type="journal article" date="2016" name="Sci. Rep.">
        <title>Molecular characterization of firefly nuptial gifts: a multi-omics approach sheds light on postcopulatory sexual selection.</title>
        <authorList>
            <person name="Al-Wathiqui N."/>
            <person name="Fallon T.R."/>
            <person name="South A."/>
            <person name="Weng J.K."/>
            <person name="Lewis S.M."/>
        </authorList>
    </citation>
    <scope>NUCLEOTIDE SEQUENCE</scope>
</reference>
<dbReference type="PANTHER" id="PTHR14553">
    <property type="entry name" value="UNCHARACTERIZED PROTEIN C1ORF50"/>
    <property type="match status" value="1"/>
</dbReference>
<dbReference type="PANTHER" id="PTHR14553:SF1">
    <property type="entry name" value="SIMILAR TO CHROMOSOME 1 OPEN READING FRAME 50"/>
    <property type="match status" value="1"/>
</dbReference>